<comment type="caution">
    <text evidence="1">The sequence shown here is derived from an EMBL/GenBank/DDBJ whole genome shotgun (WGS) entry which is preliminary data.</text>
</comment>
<dbReference type="EMBL" id="QGKV02001556">
    <property type="protein sequence ID" value="KAF3521007.1"/>
    <property type="molecule type" value="Genomic_DNA"/>
</dbReference>
<gene>
    <name evidence="1" type="ORF">DY000_02060317</name>
</gene>
<name>A0ABQ7B331_BRACR</name>
<organism evidence="1 2">
    <name type="scientific">Brassica cretica</name>
    <name type="common">Mustard</name>
    <dbReference type="NCBI Taxonomy" id="69181"/>
    <lineage>
        <taxon>Eukaryota</taxon>
        <taxon>Viridiplantae</taxon>
        <taxon>Streptophyta</taxon>
        <taxon>Embryophyta</taxon>
        <taxon>Tracheophyta</taxon>
        <taxon>Spermatophyta</taxon>
        <taxon>Magnoliopsida</taxon>
        <taxon>eudicotyledons</taxon>
        <taxon>Gunneridae</taxon>
        <taxon>Pentapetalae</taxon>
        <taxon>rosids</taxon>
        <taxon>malvids</taxon>
        <taxon>Brassicales</taxon>
        <taxon>Brassicaceae</taxon>
        <taxon>Brassiceae</taxon>
        <taxon>Brassica</taxon>
    </lineage>
</organism>
<dbReference type="Proteomes" id="UP000266723">
    <property type="component" value="Unassembled WGS sequence"/>
</dbReference>
<evidence type="ECO:0000313" key="1">
    <source>
        <dbReference type="EMBL" id="KAF3521007.1"/>
    </source>
</evidence>
<keyword evidence="2" id="KW-1185">Reference proteome</keyword>
<reference evidence="1 2" key="1">
    <citation type="journal article" date="2020" name="BMC Genomics">
        <title>Intraspecific diversification of the crop wild relative Brassica cretica Lam. using demographic model selection.</title>
        <authorList>
            <person name="Kioukis A."/>
            <person name="Michalopoulou V.A."/>
            <person name="Briers L."/>
            <person name="Pirintsos S."/>
            <person name="Studholme D.J."/>
            <person name="Pavlidis P."/>
            <person name="Sarris P.F."/>
        </authorList>
    </citation>
    <scope>NUCLEOTIDE SEQUENCE [LARGE SCALE GENOMIC DNA]</scope>
    <source>
        <strain evidence="2">cv. PFS-1207/04</strain>
    </source>
</reference>
<evidence type="ECO:0000313" key="2">
    <source>
        <dbReference type="Proteomes" id="UP000266723"/>
    </source>
</evidence>
<accession>A0ABQ7B331</accession>
<protein>
    <submittedName>
        <fullName evidence="1">Uncharacterized protein</fullName>
    </submittedName>
</protein>
<proteinExistence type="predicted"/>
<sequence>MCGGEAVTFAILLAILDVFHPQRPSTVEKKLPRFLEAMGVDMLLLDAKVILFFEVMFIIVHHKLTGKITDLQRIYGITSPEQLSQTADSYTNHVGRWSFELFGYNTMRHLLLEEVSVQLRGLHGQATTAMLQLPEPVADTLPNCPRVHLVNLNRCSS</sequence>